<name>Q2FML9_METHJ</name>
<evidence type="ECO:0000313" key="2">
    <source>
        <dbReference type="EMBL" id="ABD40166.1"/>
    </source>
</evidence>
<feature type="transmembrane region" description="Helical" evidence="1">
    <location>
        <begin position="32"/>
        <end position="50"/>
    </location>
</feature>
<organism evidence="2 3">
    <name type="scientific">Methanospirillum hungatei JF-1 (strain ATCC 27890 / DSM 864 / NBRC 100397 / JF-1)</name>
    <dbReference type="NCBI Taxonomy" id="323259"/>
    <lineage>
        <taxon>Archaea</taxon>
        <taxon>Methanobacteriati</taxon>
        <taxon>Methanobacteriota</taxon>
        <taxon>Stenosarchaea group</taxon>
        <taxon>Methanomicrobia</taxon>
        <taxon>Methanomicrobiales</taxon>
        <taxon>Methanospirillaceae</taxon>
        <taxon>Methanospirillum</taxon>
    </lineage>
</organism>
<dbReference type="STRING" id="323259.Mhun_0401"/>
<dbReference type="AlphaFoldDB" id="Q2FML9"/>
<dbReference type="InterPro" id="IPR058357">
    <property type="entry name" value="DUF8044"/>
</dbReference>
<evidence type="ECO:0000256" key="1">
    <source>
        <dbReference type="SAM" id="Phobius"/>
    </source>
</evidence>
<keyword evidence="3" id="KW-1185">Reference proteome</keyword>
<dbReference type="InParanoid" id="Q2FML9"/>
<proteinExistence type="predicted"/>
<dbReference type="Pfam" id="PF26161">
    <property type="entry name" value="DUF8044"/>
    <property type="match status" value="1"/>
</dbReference>
<keyword evidence="1" id="KW-0472">Membrane</keyword>
<gene>
    <name evidence="2" type="ordered locus">Mhun_0401</name>
</gene>
<keyword evidence="1" id="KW-0812">Transmembrane</keyword>
<dbReference type="GeneID" id="3923411"/>
<reference evidence="3" key="1">
    <citation type="journal article" date="2016" name="Stand. Genomic Sci.">
        <title>Complete genome sequence of Methanospirillum hungatei type strain JF1.</title>
        <authorList>
            <person name="Gunsalus R.P."/>
            <person name="Cook L.E."/>
            <person name="Crable B."/>
            <person name="Rohlin L."/>
            <person name="McDonald E."/>
            <person name="Mouttaki H."/>
            <person name="Sieber J.R."/>
            <person name="Poweleit N."/>
            <person name="Zhou H."/>
            <person name="Lapidus A.L."/>
            <person name="Daligault H.E."/>
            <person name="Land M."/>
            <person name="Gilna P."/>
            <person name="Ivanova N."/>
            <person name="Kyrpides N."/>
            <person name="Culley D.E."/>
            <person name="McInerney M.J."/>
        </authorList>
    </citation>
    <scope>NUCLEOTIDE SEQUENCE [LARGE SCALE GENOMIC DNA]</scope>
    <source>
        <strain evidence="3">ATCC 27890 / DSM 864 / NBRC 100397 / JF-1</strain>
    </source>
</reference>
<accession>Q2FML9</accession>
<dbReference type="HOGENOM" id="CLU_172279_2_0_2"/>
<dbReference type="Proteomes" id="UP000001941">
    <property type="component" value="Chromosome"/>
</dbReference>
<keyword evidence="1" id="KW-1133">Transmembrane helix</keyword>
<dbReference type="eggNOG" id="arCOG03875">
    <property type="taxonomic scope" value="Archaea"/>
</dbReference>
<dbReference type="EnsemblBacteria" id="ABD40166">
    <property type="protein sequence ID" value="ABD40166"/>
    <property type="gene ID" value="Mhun_0401"/>
</dbReference>
<dbReference type="KEGG" id="mhu:Mhun_0401"/>
<dbReference type="EMBL" id="CP000254">
    <property type="protein sequence ID" value="ABD40166.1"/>
    <property type="molecule type" value="Genomic_DNA"/>
</dbReference>
<sequence>MTISKKPLIIGCIVSWLIIIITFMFLARSFDIEVLFILWLIGILIIAELIDTRYVRPGYARMIMIIAGAGTVLFGIIVLRKVWVILYG</sequence>
<evidence type="ECO:0000313" key="3">
    <source>
        <dbReference type="Proteomes" id="UP000001941"/>
    </source>
</evidence>
<dbReference type="RefSeq" id="WP_011447457.1">
    <property type="nucleotide sequence ID" value="NC_007796.1"/>
</dbReference>
<protein>
    <submittedName>
        <fullName evidence="2">Uncharacterized protein</fullName>
    </submittedName>
</protein>
<feature type="transmembrane region" description="Helical" evidence="1">
    <location>
        <begin position="62"/>
        <end position="86"/>
    </location>
</feature>
<feature type="transmembrane region" description="Helical" evidence="1">
    <location>
        <begin position="7"/>
        <end position="26"/>
    </location>
</feature>